<evidence type="ECO:0000313" key="3">
    <source>
        <dbReference type="Proteomes" id="UP000824120"/>
    </source>
</evidence>
<reference evidence="2 3" key="1">
    <citation type="submission" date="2020-09" db="EMBL/GenBank/DDBJ databases">
        <title>De no assembly of potato wild relative species, Solanum commersonii.</title>
        <authorList>
            <person name="Cho K."/>
        </authorList>
    </citation>
    <scope>NUCLEOTIDE SEQUENCE [LARGE SCALE GENOMIC DNA]</scope>
    <source>
        <strain evidence="2">LZ3.2</strain>
        <tissue evidence="2">Leaf</tissue>
    </source>
</reference>
<protein>
    <submittedName>
        <fullName evidence="2">Uncharacterized protein</fullName>
    </submittedName>
</protein>
<feature type="region of interest" description="Disordered" evidence="1">
    <location>
        <begin position="287"/>
        <end position="308"/>
    </location>
</feature>
<proteinExistence type="predicted"/>
<dbReference type="PANTHER" id="PTHR31344">
    <property type="entry name" value="NUCLEAR PORE COMPLEX PROTEIN NUP205"/>
    <property type="match status" value="1"/>
</dbReference>
<evidence type="ECO:0000256" key="1">
    <source>
        <dbReference type="SAM" id="MobiDB-lite"/>
    </source>
</evidence>
<sequence length="322" mass="35166">MQSPTDDLMTSKSVGRLLGPALGDQQQGNFSINLWKHAFQEALKRLCPVRAESHECGCLPVLARRVIEHCVARLDVAMFNAILRESAHEIPTDPISDPIVDSKVGNWSRCLTDLFGMDAEDSGKNDEDSSGDDHRKGGNQLEHFYLLNALSDLLMLPKDMLMDRTIRMEVCPSISLPLVKRILCNFSPDEFCPDPVPGAVLEALNAESIIARRLSGGDSSNSFPYPAAPVVYTPPVAVDVAEKVAEIEGKSHLSRSASAIQRKGYTSDEELEEINSPLACIIDKMASSPASAENGKDKQKEETGSIGSNTRYGLLREVWKAA</sequence>
<dbReference type="OrthoDB" id="20172at2759"/>
<dbReference type="AlphaFoldDB" id="A0A9J5ZTY7"/>
<dbReference type="EMBL" id="JACXVP010000003">
    <property type="protein sequence ID" value="KAG5615466.1"/>
    <property type="molecule type" value="Genomic_DNA"/>
</dbReference>
<dbReference type="Proteomes" id="UP000824120">
    <property type="component" value="Chromosome 3"/>
</dbReference>
<comment type="caution">
    <text evidence="2">The sequence shown here is derived from an EMBL/GenBank/DDBJ whole genome shotgun (WGS) entry which is preliminary data.</text>
</comment>
<name>A0A9J5ZTY7_SOLCO</name>
<accession>A0A9J5ZTY7</accession>
<keyword evidence="3" id="KW-1185">Reference proteome</keyword>
<evidence type="ECO:0000313" key="2">
    <source>
        <dbReference type="EMBL" id="KAG5615466.1"/>
    </source>
</evidence>
<organism evidence="2 3">
    <name type="scientific">Solanum commersonii</name>
    <name type="common">Commerson's wild potato</name>
    <name type="synonym">Commerson's nightshade</name>
    <dbReference type="NCBI Taxonomy" id="4109"/>
    <lineage>
        <taxon>Eukaryota</taxon>
        <taxon>Viridiplantae</taxon>
        <taxon>Streptophyta</taxon>
        <taxon>Embryophyta</taxon>
        <taxon>Tracheophyta</taxon>
        <taxon>Spermatophyta</taxon>
        <taxon>Magnoliopsida</taxon>
        <taxon>eudicotyledons</taxon>
        <taxon>Gunneridae</taxon>
        <taxon>Pentapetalae</taxon>
        <taxon>asterids</taxon>
        <taxon>lamiids</taxon>
        <taxon>Solanales</taxon>
        <taxon>Solanaceae</taxon>
        <taxon>Solanoideae</taxon>
        <taxon>Solaneae</taxon>
        <taxon>Solanum</taxon>
    </lineage>
</organism>
<gene>
    <name evidence="2" type="ORF">H5410_015290</name>
</gene>
<dbReference type="InterPro" id="IPR021827">
    <property type="entry name" value="Nup186/Nup192/Nup205"/>
</dbReference>
<dbReference type="GO" id="GO:0005643">
    <property type="term" value="C:nuclear pore"/>
    <property type="evidence" value="ECO:0007669"/>
    <property type="project" value="InterPro"/>
</dbReference>
<feature type="compositionally biased region" description="Basic and acidic residues" evidence="1">
    <location>
        <begin position="294"/>
        <end position="303"/>
    </location>
</feature>
<dbReference type="PANTHER" id="PTHR31344:SF11">
    <property type="entry name" value="NUCLEOLAR PROTEIN GAR2-LIKE PROTEIN"/>
    <property type="match status" value="1"/>
</dbReference>